<dbReference type="eggNOG" id="ENOG502THYH">
    <property type="taxonomic scope" value="Eukaryota"/>
</dbReference>
<dbReference type="OrthoDB" id="5874883at2759"/>
<evidence type="ECO:0000313" key="4">
    <source>
        <dbReference type="Proteomes" id="UP000008068"/>
    </source>
</evidence>
<dbReference type="EMBL" id="GL379820">
    <property type="protein sequence ID" value="EGT47517.1"/>
    <property type="molecule type" value="Genomic_DNA"/>
</dbReference>
<proteinExistence type="predicted"/>
<feature type="region of interest" description="Disordered" evidence="1">
    <location>
        <begin position="274"/>
        <end position="307"/>
    </location>
</feature>
<feature type="region of interest" description="Disordered" evidence="1">
    <location>
        <begin position="328"/>
        <end position="464"/>
    </location>
</feature>
<name>G0MYK2_CAEBE</name>
<feature type="compositionally biased region" description="Polar residues" evidence="1">
    <location>
        <begin position="285"/>
        <end position="301"/>
    </location>
</feature>
<sequence length="464" mass="51442">MFRSSLPLLFFLLLGSVSAGLLFVRNPDGTFTEKVDNGSGTLRGRDEPDKCSCIETLPADFAPPSSLDGRSQSSRTDKTEENCTCIESLPADFIPGTKNAHATAEDPLDDEDDELVHGYSPDHKINQNGNLRYSDLPLVEKSLKKDIFMLIAKNEDYMSFLNNPSHKDLFVMINDMIRGPSQEVLQDQIWNKILAIEAFYKKFVEPLNRPDSIEKVMKLLMRLEGASGAGELTVEDTVQLDENLEKLAFLFNQNLTQRLLTMIENNLHPVSLEHKRSHHVRKSAVSETSTGVPSSNQTDNFVNVPPSSFGRMENITFSKVNSSENHVEKDVVTVTNDRKSSDDARVGPRNFSFGDDVKKFLSGSSKEDSSLSAGKDSEMAEGKHPGQKTTSSSKTHLREVDTIVPPVKKNAASAVDDHPSILTETEMTEGNHPGQKTTSSSKTHLREFDTIVPPVRRTRGNSFS</sequence>
<dbReference type="InParanoid" id="G0MYK2"/>
<keyword evidence="2" id="KW-0732">Signal</keyword>
<evidence type="ECO:0000256" key="2">
    <source>
        <dbReference type="SAM" id="SignalP"/>
    </source>
</evidence>
<feature type="compositionally biased region" description="Basic and acidic residues" evidence="1">
    <location>
        <begin position="355"/>
        <end position="384"/>
    </location>
</feature>
<keyword evidence="4" id="KW-1185">Reference proteome</keyword>
<organism evidence="4">
    <name type="scientific">Caenorhabditis brenneri</name>
    <name type="common">Nematode worm</name>
    <dbReference type="NCBI Taxonomy" id="135651"/>
    <lineage>
        <taxon>Eukaryota</taxon>
        <taxon>Metazoa</taxon>
        <taxon>Ecdysozoa</taxon>
        <taxon>Nematoda</taxon>
        <taxon>Chromadorea</taxon>
        <taxon>Rhabditida</taxon>
        <taxon>Rhabditina</taxon>
        <taxon>Rhabditomorpha</taxon>
        <taxon>Rhabditoidea</taxon>
        <taxon>Rhabditidae</taxon>
        <taxon>Peloderinae</taxon>
        <taxon>Caenorhabditis</taxon>
    </lineage>
</organism>
<feature type="chain" id="PRO_5003404153" evidence="2">
    <location>
        <begin position="20"/>
        <end position="464"/>
    </location>
</feature>
<feature type="region of interest" description="Disordered" evidence="1">
    <location>
        <begin position="62"/>
        <end position="81"/>
    </location>
</feature>
<dbReference type="AlphaFoldDB" id="G0MYK2"/>
<dbReference type="HOGENOM" id="CLU_696825_0_0_1"/>
<feature type="signal peptide" evidence="2">
    <location>
        <begin position="1"/>
        <end position="19"/>
    </location>
</feature>
<evidence type="ECO:0000256" key="1">
    <source>
        <dbReference type="SAM" id="MobiDB-lite"/>
    </source>
</evidence>
<accession>G0MYK2</accession>
<gene>
    <name evidence="3" type="ORF">CAEBREN_17361</name>
</gene>
<dbReference type="FunCoup" id="G0MYK2">
    <property type="interactions" value="1897"/>
</dbReference>
<reference evidence="4" key="1">
    <citation type="submission" date="2011-07" db="EMBL/GenBank/DDBJ databases">
        <authorList>
            <consortium name="Caenorhabditis brenneri Sequencing and Analysis Consortium"/>
            <person name="Wilson R.K."/>
        </authorList>
    </citation>
    <scope>NUCLEOTIDE SEQUENCE [LARGE SCALE GENOMIC DNA]</scope>
    <source>
        <strain evidence="4">PB2801</strain>
    </source>
</reference>
<dbReference type="Proteomes" id="UP000008068">
    <property type="component" value="Unassembled WGS sequence"/>
</dbReference>
<feature type="compositionally biased region" description="Basic and acidic residues" evidence="1">
    <location>
        <begin position="328"/>
        <end position="346"/>
    </location>
</feature>
<evidence type="ECO:0000313" key="3">
    <source>
        <dbReference type="EMBL" id="EGT47517.1"/>
    </source>
</evidence>
<protein>
    <submittedName>
        <fullName evidence="3">Uncharacterized protein</fullName>
    </submittedName>
</protein>